<name>C4YBJ3_CLAL4</name>
<dbReference type="PANTHER" id="PTHR12982">
    <property type="entry name" value="PHOSPHATIDYLINOSITOL GLYCAN, CLASS C"/>
    <property type="match status" value="1"/>
</dbReference>
<reference evidence="9 10" key="1">
    <citation type="journal article" date="2009" name="Nature">
        <title>Evolution of pathogenicity and sexual reproduction in eight Candida genomes.</title>
        <authorList>
            <person name="Butler G."/>
            <person name="Rasmussen M.D."/>
            <person name="Lin M.F."/>
            <person name="Santos M.A."/>
            <person name="Sakthikumar S."/>
            <person name="Munro C.A."/>
            <person name="Rheinbay E."/>
            <person name="Grabherr M."/>
            <person name="Forche A."/>
            <person name="Reedy J.L."/>
            <person name="Agrafioti I."/>
            <person name="Arnaud M.B."/>
            <person name="Bates S."/>
            <person name="Brown A.J."/>
            <person name="Brunke S."/>
            <person name="Costanzo M.C."/>
            <person name="Fitzpatrick D.A."/>
            <person name="de Groot P.W."/>
            <person name="Harris D."/>
            <person name="Hoyer L.L."/>
            <person name="Hube B."/>
            <person name="Klis F.M."/>
            <person name="Kodira C."/>
            <person name="Lennard N."/>
            <person name="Logue M.E."/>
            <person name="Martin R."/>
            <person name="Neiman A.M."/>
            <person name="Nikolaou E."/>
            <person name="Quail M.A."/>
            <person name="Quinn J."/>
            <person name="Santos M.C."/>
            <person name="Schmitzberger F.F."/>
            <person name="Sherlock G."/>
            <person name="Shah P."/>
            <person name="Silverstein K.A."/>
            <person name="Skrzypek M.S."/>
            <person name="Soll D."/>
            <person name="Staggs R."/>
            <person name="Stansfield I."/>
            <person name="Stumpf M.P."/>
            <person name="Sudbery P.E."/>
            <person name="Srikantha T."/>
            <person name="Zeng Q."/>
            <person name="Berman J."/>
            <person name="Berriman M."/>
            <person name="Heitman J."/>
            <person name="Gow N.A."/>
            <person name="Lorenz M.C."/>
            <person name="Birren B.W."/>
            <person name="Kellis M."/>
            <person name="Cuomo C.A."/>
        </authorList>
    </citation>
    <scope>NUCLEOTIDE SEQUENCE [LARGE SCALE GENOMIC DNA]</scope>
    <source>
        <strain evidence="9 10">ATCC 42720</strain>
    </source>
</reference>
<dbReference type="OMA" id="STSYHAF"/>
<comment type="subcellular location">
    <subcellularLocation>
        <location evidence="1">Membrane</location>
        <topology evidence="1">Multi-pass membrane protein</topology>
    </subcellularLocation>
</comment>
<dbReference type="HOGENOM" id="CLU_024002_2_0_1"/>
<comment type="similarity">
    <text evidence="3">Belongs to the PIGC family.</text>
</comment>
<dbReference type="PANTHER" id="PTHR12982:SF0">
    <property type="entry name" value="PHOSPHATIDYLINOSITOL N-ACETYLGLUCOSAMINYLTRANSFERASE SUBUNIT C"/>
    <property type="match status" value="1"/>
</dbReference>
<gene>
    <name evidence="9" type="ORF">CLUG_05571</name>
</gene>
<dbReference type="GO" id="GO:0000506">
    <property type="term" value="C:glycosylphosphatidylinositol-N-acetylglucosaminyltransferase (GPI-GnT) complex"/>
    <property type="evidence" value="ECO:0007669"/>
    <property type="project" value="TreeGrafter"/>
</dbReference>
<dbReference type="AlphaFoldDB" id="C4YBJ3"/>
<comment type="pathway">
    <text evidence="2">Glycolipid biosynthesis; glycosylphosphatidylinositol-anchor biosynthesis.</text>
</comment>
<dbReference type="EMBL" id="CH408082">
    <property type="protein sequence ID" value="EEQ41443.1"/>
    <property type="molecule type" value="Genomic_DNA"/>
</dbReference>
<dbReference type="GeneID" id="8495154"/>
<dbReference type="PIRSF" id="PIRSF016104">
    <property type="entry name" value="GPI2"/>
    <property type="match status" value="1"/>
</dbReference>
<dbReference type="InParanoid" id="C4YBJ3"/>
<evidence type="ECO:0000256" key="8">
    <source>
        <dbReference type="SAM" id="Phobius"/>
    </source>
</evidence>
<evidence type="ECO:0000313" key="9">
    <source>
        <dbReference type="EMBL" id="EEQ41443.1"/>
    </source>
</evidence>
<evidence type="ECO:0000256" key="2">
    <source>
        <dbReference type="ARBA" id="ARBA00004687"/>
    </source>
</evidence>
<evidence type="ECO:0008006" key="11">
    <source>
        <dbReference type="Google" id="ProtNLM"/>
    </source>
</evidence>
<accession>C4YBJ3</accession>
<evidence type="ECO:0000256" key="1">
    <source>
        <dbReference type="ARBA" id="ARBA00004141"/>
    </source>
</evidence>
<dbReference type="Proteomes" id="UP000007703">
    <property type="component" value="Unassembled WGS sequence"/>
</dbReference>
<dbReference type="STRING" id="306902.C4YBJ3"/>
<dbReference type="Pfam" id="PF06432">
    <property type="entry name" value="GPI2"/>
    <property type="match status" value="1"/>
</dbReference>
<dbReference type="VEuPathDB" id="FungiDB:CLUG_05571"/>
<protein>
    <recommendedName>
        <fullName evidence="11">Phosphatidylinositol N-acetylglucosaminyltransferase GPI2 subunit</fullName>
    </recommendedName>
</protein>
<feature type="transmembrane region" description="Helical" evidence="8">
    <location>
        <begin position="251"/>
        <end position="269"/>
    </location>
</feature>
<evidence type="ECO:0000313" key="10">
    <source>
        <dbReference type="Proteomes" id="UP000007703"/>
    </source>
</evidence>
<evidence type="ECO:0000256" key="5">
    <source>
        <dbReference type="ARBA" id="ARBA00022692"/>
    </source>
</evidence>
<feature type="transmembrane region" description="Helical" evidence="8">
    <location>
        <begin position="275"/>
        <end position="295"/>
    </location>
</feature>
<feature type="transmembrane region" description="Helical" evidence="8">
    <location>
        <begin position="117"/>
        <end position="135"/>
    </location>
</feature>
<feature type="transmembrane region" description="Helical" evidence="8">
    <location>
        <begin position="220"/>
        <end position="239"/>
    </location>
</feature>
<feature type="transmembrane region" description="Helical" evidence="8">
    <location>
        <begin position="84"/>
        <end position="105"/>
    </location>
</feature>
<keyword evidence="5 8" id="KW-0812">Transmembrane</keyword>
<keyword evidence="4" id="KW-0337">GPI-anchor biosynthesis</keyword>
<proteinExistence type="inferred from homology"/>
<keyword evidence="7 8" id="KW-0472">Membrane</keyword>
<dbReference type="FunCoup" id="C4YBJ3">
    <property type="interactions" value="521"/>
</dbReference>
<feature type="transmembrane region" description="Helical" evidence="8">
    <location>
        <begin position="142"/>
        <end position="159"/>
    </location>
</feature>
<sequence length="318" mass="35823">MNFPVSACTNFLSEIYSCEISGAKEQTKPTSRKRTDKPTSPMQKVRWKKLLYLRQPYPDNYTDASFLDQLKRNSTVAKYSYRKLFADFSVCSLYGSLLLLVNVNFTAIYSDLWRPPAPTLLASAFSLLVLLADVVTGRRHKFKAYAVLLSILLLVSPVLRSLTESTSSDSIWALSCFLTCLNAACHKYALDPTQPYHSILSTNLSFANGIVLASRLSSSTSVFCFLVFSIEVSVLMPVFDYRLRQNSQAAHYVLLAVVMFIVSSMLYVVHGALLVFLYLLGIVFVSVFLPLYFVFLQKYKNELQGPWDTAKPILKNVT</sequence>
<evidence type="ECO:0000256" key="7">
    <source>
        <dbReference type="ARBA" id="ARBA00023136"/>
    </source>
</evidence>
<evidence type="ECO:0000256" key="3">
    <source>
        <dbReference type="ARBA" id="ARBA00008321"/>
    </source>
</evidence>
<dbReference type="OrthoDB" id="196709at2759"/>
<dbReference type="GO" id="GO:0006506">
    <property type="term" value="P:GPI anchor biosynthetic process"/>
    <property type="evidence" value="ECO:0007669"/>
    <property type="project" value="UniProtKB-UniPathway"/>
</dbReference>
<organism evidence="9 10">
    <name type="scientific">Clavispora lusitaniae (strain ATCC 42720)</name>
    <name type="common">Yeast</name>
    <name type="synonym">Candida lusitaniae</name>
    <dbReference type="NCBI Taxonomy" id="306902"/>
    <lineage>
        <taxon>Eukaryota</taxon>
        <taxon>Fungi</taxon>
        <taxon>Dikarya</taxon>
        <taxon>Ascomycota</taxon>
        <taxon>Saccharomycotina</taxon>
        <taxon>Pichiomycetes</taxon>
        <taxon>Metschnikowiaceae</taxon>
        <taxon>Clavispora</taxon>
    </lineage>
</organism>
<evidence type="ECO:0000256" key="6">
    <source>
        <dbReference type="ARBA" id="ARBA00022989"/>
    </source>
</evidence>
<evidence type="ECO:0000256" key="4">
    <source>
        <dbReference type="ARBA" id="ARBA00022502"/>
    </source>
</evidence>
<dbReference type="UniPathway" id="UPA00196"/>
<dbReference type="KEGG" id="clu:CLUG_05571"/>
<dbReference type="InterPro" id="IPR009450">
    <property type="entry name" value="Plno_GlcNAc_GPI2"/>
</dbReference>
<keyword evidence="6 8" id="KW-1133">Transmembrane helix</keyword>